<proteinExistence type="predicted"/>
<evidence type="ECO:0000313" key="3">
    <source>
        <dbReference type="Proteomes" id="UP000638732"/>
    </source>
</evidence>
<dbReference type="Proteomes" id="UP000638732">
    <property type="component" value="Unassembled WGS sequence"/>
</dbReference>
<keyword evidence="3" id="KW-1185">Reference proteome</keyword>
<reference evidence="2" key="1">
    <citation type="submission" date="2020-01" db="EMBL/GenBank/DDBJ databases">
        <authorList>
            <person name="Seo Y.L."/>
        </authorList>
    </citation>
    <scope>NUCLEOTIDE SEQUENCE</scope>
    <source>
        <strain evidence="2">R11</strain>
    </source>
</reference>
<dbReference type="RefSeq" id="WP_166586728.1">
    <property type="nucleotide sequence ID" value="NZ_WWEO01000043.1"/>
</dbReference>
<evidence type="ECO:0000256" key="1">
    <source>
        <dbReference type="SAM" id="Phobius"/>
    </source>
</evidence>
<gene>
    <name evidence="2" type="ORF">GSY63_15525</name>
</gene>
<dbReference type="AlphaFoldDB" id="A0A965ZJH0"/>
<name>A0A965ZJH0_9SPHI</name>
<sequence length="189" mass="23241">MGAFDHIKTILGIILGLSITHLLKGIIKFVQHPKLTKPYWVHLIWCVYVLLLIMHFWWWESHLRLITHWNFELYFFLFFYISVYYFVCSLLLPDHLEEYKSYFTYYYSRRKWIFGALGLTYMLDFIDTLVKGKAYYLTHYDWEYPARNISHIILCICLMYSTNRKFHAVLAVAFFVYELTYIYRLFLYY</sequence>
<protein>
    <submittedName>
        <fullName evidence="2">Uncharacterized protein</fullName>
    </submittedName>
</protein>
<feature type="transmembrane region" description="Helical" evidence="1">
    <location>
        <begin position="168"/>
        <end position="186"/>
    </location>
</feature>
<keyword evidence="1" id="KW-1133">Transmembrane helix</keyword>
<feature type="transmembrane region" description="Helical" evidence="1">
    <location>
        <begin position="71"/>
        <end position="92"/>
    </location>
</feature>
<dbReference type="EMBL" id="WWEO01000043">
    <property type="protein sequence ID" value="NCD70776.1"/>
    <property type="molecule type" value="Genomic_DNA"/>
</dbReference>
<organism evidence="2 3">
    <name type="scientific">Mucilaginibacter agri</name>
    <dbReference type="NCBI Taxonomy" id="2695265"/>
    <lineage>
        <taxon>Bacteria</taxon>
        <taxon>Pseudomonadati</taxon>
        <taxon>Bacteroidota</taxon>
        <taxon>Sphingobacteriia</taxon>
        <taxon>Sphingobacteriales</taxon>
        <taxon>Sphingobacteriaceae</taxon>
        <taxon>Mucilaginibacter</taxon>
    </lineage>
</organism>
<feature type="transmembrane region" description="Helical" evidence="1">
    <location>
        <begin position="112"/>
        <end position="132"/>
    </location>
</feature>
<feature type="transmembrane region" description="Helical" evidence="1">
    <location>
        <begin position="6"/>
        <end position="27"/>
    </location>
</feature>
<accession>A0A965ZJH0</accession>
<reference evidence="2" key="2">
    <citation type="submission" date="2020-10" db="EMBL/GenBank/DDBJ databases">
        <title>Mucilaginibacter sp. nov., isolated from soil.</title>
        <authorList>
            <person name="Jeon C.O."/>
        </authorList>
    </citation>
    <scope>NUCLEOTIDE SEQUENCE</scope>
    <source>
        <strain evidence="2">R11</strain>
    </source>
</reference>
<comment type="caution">
    <text evidence="2">The sequence shown here is derived from an EMBL/GenBank/DDBJ whole genome shotgun (WGS) entry which is preliminary data.</text>
</comment>
<keyword evidence="1" id="KW-0812">Transmembrane</keyword>
<feature type="transmembrane region" description="Helical" evidence="1">
    <location>
        <begin position="39"/>
        <end position="59"/>
    </location>
</feature>
<evidence type="ECO:0000313" key="2">
    <source>
        <dbReference type="EMBL" id="NCD70776.1"/>
    </source>
</evidence>
<keyword evidence="1" id="KW-0472">Membrane</keyword>